<evidence type="ECO:0000313" key="12">
    <source>
        <dbReference type="Proteomes" id="UP000633601"/>
    </source>
</evidence>
<dbReference type="Gene3D" id="1.10.287.1260">
    <property type="match status" value="1"/>
</dbReference>
<dbReference type="InterPro" id="IPR049142">
    <property type="entry name" value="MS_channel_1st"/>
</dbReference>
<dbReference type="SUPFAM" id="SSF82861">
    <property type="entry name" value="Mechanosensitive channel protein MscS (YggB), transmembrane region"/>
    <property type="match status" value="1"/>
</dbReference>
<evidence type="ECO:0000259" key="10">
    <source>
        <dbReference type="Pfam" id="PF21088"/>
    </source>
</evidence>
<dbReference type="Gene3D" id="3.30.70.100">
    <property type="match status" value="1"/>
</dbReference>
<dbReference type="PANTHER" id="PTHR30460:SF0">
    <property type="entry name" value="MODERATE CONDUCTANCE MECHANOSENSITIVE CHANNEL YBIO"/>
    <property type="match status" value="1"/>
</dbReference>
<keyword evidence="4 8" id="KW-0812">Transmembrane</keyword>
<dbReference type="InterPro" id="IPR006685">
    <property type="entry name" value="MscS_channel_2nd"/>
</dbReference>
<accession>A0ABR8UY16</accession>
<organism evidence="11 12">
    <name type="scientific">Oerskovia gallyi</name>
    <dbReference type="NCBI Taxonomy" id="2762226"/>
    <lineage>
        <taxon>Bacteria</taxon>
        <taxon>Bacillati</taxon>
        <taxon>Actinomycetota</taxon>
        <taxon>Actinomycetes</taxon>
        <taxon>Micrococcales</taxon>
        <taxon>Cellulomonadaceae</taxon>
        <taxon>Oerskovia</taxon>
    </lineage>
</organism>
<feature type="transmembrane region" description="Helical" evidence="8">
    <location>
        <begin position="105"/>
        <end position="125"/>
    </location>
</feature>
<dbReference type="Pfam" id="PF00924">
    <property type="entry name" value="MS_channel_2nd"/>
    <property type="match status" value="1"/>
</dbReference>
<dbReference type="PANTHER" id="PTHR30460">
    <property type="entry name" value="MODERATE CONDUCTANCE MECHANOSENSITIVE CHANNEL YBIO"/>
    <property type="match status" value="1"/>
</dbReference>
<dbReference type="SUPFAM" id="SSF82689">
    <property type="entry name" value="Mechanosensitive channel protein MscS (YggB), C-terminal domain"/>
    <property type="match status" value="1"/>
</dbReference>
<evidence type="ECO:0000256" key="3">
    <source>
        <dbReference type="ARBA" id="ARBA00022475"/>
    </source>
</evidence>
<dbReference type="InterPro" id="IPR045276">
    <property type="entry name" value="YbiO_bact"/>
</dbReference>
<feature type="compositionally biased region" description="Polar residues" evidence="7">
    <location>
        <begin position="362"/>
        <end position="372"/>
    </location>
</feature>
<dbReference type="Gene3D" id="2.30.30.60">
    <property type="match status" value="1"/>
</dbReference>
<dbReference type="InterPro" id="IPR011014">
    <property type="entry name" value="MscS_channel_TM-2"/>
</dbReference>
<keyword evidence="3" id="KW-1003">Cell membrane</keyword>
<evidence type="ECO:0000259" key="9">
    <source>
        <dbReference type="Pfam" id="PF00924"/>
    </source>
</evidence>
<gene>
    <name evidence="11" type="ORF">H9640_02540</name>
</gene>
<dbReference type="InterPro" id="IPR023408">
    <property type="entry name" value="MscS_beta-dom_sf"/>
</dbReference>
<sequence>MASPTPSPTDLGDQIAGQANVWLEWFLGTPLRIILIVVIGSILLAILRRLINRVAEHIADGTPLTERRGMKGLKGLSQSAVGNVLLRANPLANARRAQRARTIGSVLRSTANILVGTTIVLMVLTELGMNIAPFLASAGIVGVALGFGAQSLVKDFLSGTFMLLEDQYGVGDSVDFGVVSGTVEEVALRVTKVRDGDGTLWYIRNGEILRTGNKSQEWGRASAEVHVAYFADLAQVERVLRESGEAVAADPVLGTYLLEQPAVSGIESMTPEEMVLKVSVKTQASMQGEISRALRTTVRERLAAADVPLAGAERPAVADEAPSLAAPLAAPVAAAAPGPAQVPAHGTPPVPAGSVARDAVNNRDTAQNQDSLQARDAVQPKDEVQVKDSVQTRDTLRDDPSQSDR</sequence>
<dbReference type="Pfam" id="PF21088">
    <property type="entry name" value="MS_channel_1st"/>
    <property type="match status" value="1"/>
</dbReference>
<evidence type="ECO:0000256" key="5">
    <source>
        <dbReference type="ARBA" id="ARBA00022989"/>
    </source>
</evidence>
<dbReference type="Proteomes" id="UP000633601">
    <property type="component" value="Unassembled WGS sequence"/>
</dbReference>
<dbReference type="InterPro" id="IPR010920">
    <property type="entry name" value="LSM_dom_sf"/>
</dbReference>
<dbReference type="EMBL" id="JACSQE010000002">
    <property type="protein sequence ID" value="MBD7997434.1"/>
    <property type="molecule type" value="Genomic_DNA"/>
</dbReference>
<feature type="domain" description="Mechanosensitive ion channel MscS" evidence="9">
    <location>
        <begin position="152"/>
        <end position="209"/>
    </location>
</feature>
<evidence type="ECO:0000256" key="6">
    <source>
        <dbReference type="ARBA" id="ARBA00023136"/>
    </source>
</evidence>
<keyword evidence="5 8" id="KW-1133">Transmembrane helix</keyword>
<feature type="transmembrane region" description="Helical" evidence="8">
    <location>
        <begin position="131"/>
        <end position="153"/>
    </location>
</feature>
<dbReference type="SUPFAM" id="SSF50182">
    <property type="entry name" value="Sm-like ribonucleoproteins"/>
    <property type="match status" value="1"/>
</dbReference>
<reference evidence="11 12" key="1">
    <citation type="submission" date="2020-08" db="EMBL/GenBank/DDBJ databases">
        <title>A Genomic Blueprint of the Chicken Gut Microbiome.</title>
        <authorList>
            <person name="Gilroy R."/>
            <person name="Ravi A."/>
            <person name="Getino M."/>
            <person name="Pursley I."/>
            <person name="Horton D.L."/>
            <person name="Alikhan N.-F."/>
            <person name="Baker D."/>
            <person name="Gharbi K."/>
            <person name="Hall N."/>
            <person name="Watson M."/>
            <person name="Adriaenssens E.M."/>
            <person name="Foster-Nyarko E."/>
            <person name="Jarju S."/>
            <person name="Secka A."/>
            <person name="Antonio M."/>
            <person name="Oren A."/>
            <person name="Chaudhuri R."/>
            <person name="La Ragione R.M."/>
            <person name="Hildebrand F."/>
            <person name="Pallen M.J."/>
        </authorList>
    </citation>
    <scope>NUCLEOTIDE SEQUENCE [LARGE SCALE GENOMIC DNA]</scope>
    <source>
        <strain evidence="11 12">Sa2CUA8</strain>
    </source>
</reference>
<protein>
    <submittedName>
        <fullName evidence="11">Mechanosensitive ion channel family protein</fullName>
    </submittedName>
</protein>
<comment type="caution">
    <text evidence="11">The sequence shown here is derived from an EMBL/GenBank/DDBJ whole genome shotgun (WGS) entry which is preliminary data.</text>
</comment>
<comment type="subcellular location">
    <subcellularLocation>
        <location evidence="1">Cell membrane</location>
        <topology evidence="1">Multi-pass membrane protein</topology>
    </subcellularLocation>
</comment>
<evidence type="ECO:0000256" key="2">
    <source>
        <dbReference type="ARBA" id="ARBA00008017"/>
    </source>
</evidence>
<proteinExistence type="inferred from homology"/>
<feature type="domain" description="Mechanosensitive ion channel transmembrane helices 2/3" evidence="10">
    <location>
        <begin position="112"/>
        <end position="150"/>
    </location>
</feature>
<feature type="transmembrane region" description="Helical" evidence="8">
    <location>
        <begin position="25"/>
        <end position="47"/>
    </location>
</feature>
<dbReference type="InterPro" id="IPR011066">
    <property type="entry name" value="MscS_channel_C_sf"/>
</dbReference>
<name>A0ABR8UY16_9CELL</name>
<feature type="compositionally biased region" description="Basic and acidic residues" evidence="7">
    <location>
        <begin position="378"/>
        <end position="405"/>
    </location>
</feature>
<keyword evidence="6 8" id="KW-0472">Membrane</keyword>
<evidence type="ECO:0000256" key="4">
    <source>
        <dbReference type="ARBA" id="ARBA00022692"/>
    </source>
</evidence>
<evidence type="ECO:0000256" key="1">
    <source>
        <dbReference type="ARBA" id="ARBA00004651"/>
    </source>
</evidence>
<dbReference type="RefSeq" id="WP_191789188.1">
    <property type="nucleotide sequence ID" value="NZ_JACSQE010000002.1"/>
</dbReference>
<feature type="region of interest" description="Disordered" evidence="7">
    <location>
        <begin position="337"/>
        <end position="405"/>
    </location>
</feature>
<keyword evidence="12" id="KW-1185">Reference proteome</keyword>
<evidence type="ECO:0000256" key="8">
    <source>
        <dbReference type="SAM" id="Phobius"/>
    </source>
</evidence>
<evidence type="ECO:0000256" key="7">
    <source>
        <dbReference type="SAM" id="MobiDB-lite"/>
    </source>
</evidence>
<evidence type="ECO:0000313" key="11">
    <source>
        <dbReference type="EMBL" id="MBD7997434.1"/>
    </source>
</evidence>
<comment type="similarity">
    <text evidence="2">Belongs to the MscS (TC 1.A.23) family.</text>
</comment>